<keyword evidence="3" id="KW-1185">Reference proteome</keyword>
<evidence type="ECO:0000259" key="1">
    <source>
        <dbReference type="Pfam" id="PF00717"/>
    </source>
</evidence>
<dbReference type="InterPro" id="IPR036286">
    <property type="entry name" value="LexA/Signal_pep-like_sf"/>
</dbReference>
<gene>
    <name evidence="2" type="ORF">H6A60_12815</name>
</gene>
<protein>
    <submittedName>
        <fullName evidence="2">Peptidase S24</fullName>
    </submittedName>
</protein>
<dbReference type="InterPro" id="IPR015927">
    <property type="entry name" value="Peptidase_S24_S26A/B/C"/>
</dbReference>
<evidence type="ECO:0000313" key="2">
    <source>
        <dbReference type="EMBL" id="MBM6705345.1"/>
    </source>
</evidence>
<sequence>MARATGDSMIDAGIFEGDFLIFDRAREAGNGDIVLAYLRGELTLKRLRIVNGRPELHPENEAAGYPV</sequence>
<dbReference type="Gene3D" id="2.10.109.10">
    <property type="entry name" value="Umud Fragment, subunit A"/>
    <property type="match status" value="1"/>
</dbReference>
<feature type="domain" description="Peptidase S24/S26A/S26B/S26C" evidence="1">
    <location>
        <begin position="2"/>
        <end position="62"/>
    </location>
</feature>
<dbReference type="InterPro" id="IPR050077">
    <property type="entry name" value="LexA_repressor"/>
</dbReference>
<feature type="non-terminal residue" evidence="2">
    <location>
        <position position="67"/>
    </location>
</feature>
<dbReference type="InterPro" id="IPR039418">
    <property type="entry name" value="LexA-like"/>
</dbReference>
<dbReference type="EMBL" id="JACJJC010000370">
    <property type="protein sequence ID" value="MBM6705345.1"/>
    <property type="molecule type" value="Genomic_DNA"/>
</dbReference>
<dbReference type="SUPFAM" id="SSF51306">
    <property type="entry name" value="LexA/Signal peptidase"/>
    <property type="match status" value="1"/>
</dbReference>
<dbReference type="PANTHER" id="PTHR33516">
    <property type="entry name" value="LEXA REPRESSOR"/>
    <property type="match status" value="1"/>
</dbReference>
<proteinExistence type="predicted"/>
<dbReference type="PANTHER" id="PTHR33516:SF2">
    <property type="entry name" value="LEXA REPRESSOR-RELATED"/>
    <property type="match status" value="1"/>
</dbReference>
<reference evidence="2 3" key="1">
    <citation type="journal article" date="2021" name="Sci. Rep.">
        <title>The distribution of antibiotic resistance genes in chicken gut microbiota commensals.</title>
        <authorList>
            <person name="Juricova H."/>
            <person name="Matiasovicova J."/>
            <person name="Kubasova T."/>
            <person name="Cejkova D."/>
            <person name="Rychlik I."/>
        </authorList>
    </citation>
    <scope>NUCLEOTIDE SEQUENCE [LARGE SCALE GENOMIC DNA]</scope>
    <source>
        <strain evidence="2 3">An829</strain>
    </source>
</reference>
<dbReference type="CDD" id="cd06529">
    <property type="entry name" value="S24_LexA-like"/>
    <property type="match status" value="1"/>
</dbReference>
<accession>A0ABS2DVH5</accession>
<evidence type="ECO:0000313" key="3">
    <source>
        <dbReference type="Proteomes" id="UP000715095"/>
    </source>
</evidence>
<comment type="caution">
    <text evidence="2">The sequence shown here is derived from an EMBL/GenBank/DDBJ whole genome shotgun (WGS) entry which is preliminary data.</text>
</comment>
<name>A0ABS2DVH5_9BURK</name>
<dbReference type="Proteomes" id="UP000715095">
    <property type="component" value="Unassembled WGS sequence"/>
</dbReference>
<organism evidence="2 3">
    <name type="scientific">Sutterella massiliensis</name>
    <dbReference type="NCBI Taxonomy" id="1816689"/>
    <lineage>
        <taxon>Bacteria</taxon>
        <taxon>Pseudomonadati</taxon>
        <taxon>Pseudomonadota</taxon>
        <taxon>Betaproteobacteria</taxon>
        <taxon>Burkholderiales</taxon>
        <taxon>Sutterellaceae</taxon>
        <taxon>Sutterella</taxon>
    </lineage>
</organism>
<dbReference type="Pfam" id="PF00717">
    <property type="entry name" value="Peptidase_S24"/>
    <property type="match status" value="1"/>
</dbReference>